<evidence type="ECO:0000313" key="3">
    <source>
        <dbReference type="EMBL" id="KAE9446809.1"/>
    </source>
</evidence>
<dbReference type="EMBL" id="QEFC01003724">
    <property type="protein sequence ID" value="KAE9446809.1"/>
    <property type="molecule type" value="Genomic_DNA"/>
</dbReference>
<dbReference type="Gene3D" id="3.30.70.330">
    <property type="match status" value="1"/>
</dbReference>
<sequence length="336" mass="37811">MDEVWLKQIFSGAGKITQVYIPRKRSFRLNQRFRFVRFGNKADGMRAIKIWNTAQIQGHRLLVKKARFNNTRWNNQGQKKVGETKVYRVAKNKNPRAEEPKWIPNSPKAGNGAQPCIKVSEVRNECSPEVPLPSYLLLGQWYTWKIFSEILDTQTFRSECKCKGCALDEVKFVVQNSNENEENIVGERVETNEEAEKAVGTDGGSLQLVKTVGTDGGSLQLANVGRHGCKNDLAARDSFSSSLGIRISVRGSGKAFHLISNNVSPYRVQCFGWMAYLGKLKTGDFLPRIGIIYQHHHALCNFVGKLLSRLITTPYYSVHLYGMFGVRFWSGGVSTG</sequence>
<dbReference type="Pfam" id="PF00076">
    <property type="entry name" value="RRM_1"/>
    <property type="match status" value="1"/>
</dbReference>
<evidence type="ECO:0000259" key="2">
    <source>
        <dbReference type="PROSITE" id="PS50102"/>
    </source>
</evidence>
<dbReference type="InterPro" id="IPR012677">
    <property type="entry name" value="Nucleotide-bd_a/b_plait_sf"/>
</dbReference>
<dbReference type="AlphaFoldDB" id="A0A6A4KVF1"/>
<proteinExistence type="predicted"/>
<evidence type="ECO:0000256" key="1">
    <source>
        <dbReference type="PROSITE-ProRule" id="PRU00176"/>
    </source>
</evidence>
<keyword evidence="1" id="KW-0694">RNA-binding</keyword>
<dbReference type="InterPro" id="IPR035979">
    <property type="entry name" value="RBD_domain_sf"/>
</dbReference>
<accession>A0A6A4KVF1</accession>
<name>A0A6A4KVF1_9ERIC</name>
<dbReference type="CDD" id="cd00590">
    <property type="entry name" value="RRM_SF"/>
    <property type="match status" value="1"/>
</dbReference>
<reference evidence="3 4" key="1">
    <citation type="journal article" date="2019" name="Genome Biol. Evol.">
        <title>The Rhododendron genome and chromosomal organization provide insight into shared whole-genome duplications across the heath family (Ericaceae).</title>
        <authorList>
            <person name="Soza V.L."/>
            <person name="Lindsley D."/>
            <person name="Waalkes A."/>
            <person name="Ramage E."/>
            <person name="Patwardhan R.P."/>
            <person name="Burton J.N."/>
            <person name="Adey A."/>
            <person name="Kumar A."/>
            <person name="Qiu R."/>
            <person name="Shendure J."/>
            <person name="Hall B."/>
        </authorList>
    </citation>
    <scope>NUCLEOTIDE SEQUENCE [LARGE SCALE GENOMIC DNA]</scope>
    <source>
        <strain evidence="3">RSF 1966-606</strain>
    </source>
</reference>
<feature type="non-terminal residue" evidence="3">
    <location>
        <position position="1"/>
    </location>
</feature>
<dbReference type="GO" id="GO:0003723">
    <property type="term" value="F:RNA binding"/>
    <property type="evidence" value="ECO:0007669"/>
    <property type="project" value="UniProtKB-UniRule"/>
</dbReference>
<comment type="caution">
    <text evidence="3">The sequence shown here is derived from an EMBL/GenBank/DDBJ whole genome shotgun (WGS) entry which is preliminary data.</text>
</comment>
<dbReference type="Proteomes" id="UP000428333">
    <property type="component" value="Linkage Group LG13"/>
</dbReference>
<dbReference type="OrthoDB" id="1749483at2759"/>
<dbReference type="InterPro" id="IPR000504">
    <property type="entry name" value="RRM_dom"/>
</dbReference>
<dbReference type="SUPFAM" id="SSF54928">
    <property type="entry name" value="RNA-binding domain, RBD"/>
    <property type="match status" value="1"/>
</dbReference>
<feature type="domain" description="RRM" evidence="2">
    <location>
        <begin position="1"/>
        <end position="68"/>
    </location>
</feature>
<protein>
    <recommendedName>
        <fullName evidence="2">RRM domain-containing protein</fullName>
    </recommendedName>
</protein>
<dbReference type="PROSITE" id="PS50102">
    <property type="entry name" value="RRM"/>
    <property type="match status" value="1"/>
</dbReference>
<evidence type="ECO:0000313" key="4">
    <source>
        <dbReference type="Proteomes" id="UP000428333"/>
    </source>
</evidence>
<organism evidence="3 4">
    <name type="scientific">Rhododendron williamsianum</name>
    <dbReference type="NCBI Taxonomy" id="262921"/>
    <lineage>
        <taxon>Eukaryota</taxon>
        <taxon>Viridiplantae</taxon>
        <taxon>Streptophyta</taxon>
        <taxon>Embryophyta</taxon>
        <taxon>Tracheophyta</taxon>
        <taxon>Spermatophyta</taxon>
        <taxon>Magnoliopsida</taxon>
        <taxon>eudicotyledons</taxon>
        <taxon>Gunneridae</taxon>
        <taxon>Pentapetalae</taxon>
        <taxon>asterids</taxon>
        <taxon>Ericales</taxon>
        <taxon>Ericaceae</taxon>
        <taxon>Ericoideae</taxon>
        <taxon>Rhodoreae</taxon>
        <taxon>Rhododendron</taxon>
    </lineage>
</organism>
<gene>
    <name evidence="3" type="ORF">C3L33_21293</name>
</gene>
<keyword evidence="4" id="KW-1185">Reference proteome</keyword>